<proteinExistence type="predicted"/>
<dbReference type="EMBL" id="MT141245">
    <property type="protein sequence ID" value="QJA56935.1"/>
    <property type="molecule type" value="Genomic_DNA"/>
</dbReference>
<feature type="domain" description="DUF551" evidence="2">
    <location>
        <begin position="66"/>
        <end position="123"/>
    </location>
</feature>
<reference evidence="3" key="1">
    <citation type="submission" date="2020-03" db="EMBL/GenBank/DDBJ databases">
        <title>The deep terrestrial virosphere.</title>
        <authorList>
            <person name="Holmfeldt K."/>
            <person name="Nilsson E."/>
            <person name="Simone D."/>
            <person name="Lopez-Fernandez M."/>
            <person name="Wu X."/>
            <person name="de Brujin I."/>
            <person name="Lundin D."/>
            <person name="Andersson A."/>
            <person name="Bertilsson S."/>
            <person name="Dopson M."/>
        </authorList>
    </citation>
    <scope>NUCLEOTIDE SEQUENCE</scope>
    <source>
        <strain evidence="4">MM415A02739</strain>
        <strain evidence="3">MM415B01769</strain>
    </source>
</reference>
<gene>
    <name evidence="4" type="ORF">MM415A02739_0011</name>
    <name evidence="3" type="ORF">MM415B01769_0026</name>
</gene>
<dbReference type="CDD" id="cd14686">
    <property type="entry name" value="bZIP"/>
    <property type="match status" value="1"/>
</dbReference>
<protein>
    <recommendedName>
        <fullName evidence="2">DUF551 domain-containing protein</fullName>
    </recommendedName>
</protein>
<evidence type="ECO:0000256" key="1">
    <source>
        <dbReference type="SAM" id="Coils"/>
    </source>
</evidence>
<dbReference type="EMBL" id="MT141958">
    <property type="protein sequence ID" value="QJA72529.1"/>
    <property type="molecule type" value="Genomic_DNA"/>
</dbReference>
<evidence type="ECO:0000313" key="4">
    <source>
        <dbReference type="EMBL" id="QJA72529.1"/>
    </source>
</evidence>
<organism evidence="3">
    <name type="scientific">viral metagenome</name>
    <dbReference type="NCBI Taxonomy" id="1070528"/>
    <lineage>
        <taxon>unclassified sequences</taxon>
        <taxon>metagenomes</taxon>
        <taxon>organismal metagenomes</taxon>
    </lineage>
</organism>
<keyword evidence="1" id="KW-0175">Coiled coil</keyword>
<accession>A0A6M3IHS6</accession>
<evidence type="ECO:0000259" key="2">
    <source>
        <dbReference type="Pfam" id="PF04448"/>
    </source>
</evidence>
<name>A0A6M3IHS6_9ZZZZ</name>
<sequence>MLNYNLSPTTGEVREFRDGRFNASREPTDYEKQLFEEIEKLKKENQELSNRLEKLVSQPSEPSFGQWIDVNDKLPKIEGDYLIFDTYGYINMQLYSIEKKFLDDDCLFTDDSVTHWMLLPQNPLPKP</sequence>
<dbReference type="Pfam" id="PF04448">
    <property type="entry name" value="DUF551"/>
    <property type="match status" value="1"/>
</dbReference>
<dbReference type="AlphaFoldDB" id="A0A6M3IHS6"/>
<dbReference type="InterPro" id="IPR007539">
    <property type="entry name" value="DUF551"/>
</dbReference>
<evidence type="ECO:0000313" key="3">
    <source>
        <dbReference type="EMBL" id="QJA56935.1"/>
    </source>
</evidence>
<feature type="coiled-coil region" evidence="1">
    <location>
        <begin position="31"/>
        <end position="58"/>
    </location>
</feature>